<dbReference type="Proteomes" id="UP001290101">
    <property type="component" value="Unassembled WGS sequence"/>
</dbReference>
<evidence type="ECO:0000313" key="2">
    <source>
        <dbReference type="EMBL" id="MDZ5488201.1"/>
    </source>
</evidence>
<feature type="coiled-coil region" evidence="1">
    <location>
        <begin position="9"/>
        <end position="36"/>
    </location>
</feature>
<dbReference type="EMBL" id="JAXOTQ010000002">
    <property type="protein sequence ID" value="MDZ5488201.1"/>
    <property type="molecule type" value="Genomic_DNA"/>
</dbReference>
<evidence type="ECO:0000313" key="3">
    <source>
        <dbReference type="Proteomes" id="UP001290101"/>
    </source>
</evidence>
<name>A0ABU5J6I8_9ACTN</name>
<accession>A0ABU5J6I8</accession>
<evidence type="ECO:0000256" key="1">
    <source>
        <dbReference type="SAM" id="Coils"/>
    </source>
</evidence>
<dbReference type="Pfam" id="PF05988">
    <property type="entry name" value="DUF899"/>
    <property type="match status" value="1"/>
</dbReference>
<proteinExistence type="predicted"/>
<dbReference type="RefSeq" id="WP_322438865.1">
    <property type="nucleotide sequence ID" value="NZ_JAXOTQ010000002.1"/>
</dbReference>
<keyword evidence="1" id="KW-0175">Coiled coil</keyword>
<protein>
    <submittedName>
        <fullName evidence="2">DUF899 family protein</fullName>
    </submittedName>
</protein>
<comment type="caution">
    <text evidence="2">The sequence shown here is derived from an EMBL/GenBank/DDBJ whole genome shotgun (WGS) entry which is preliminary data.</text>
</comment>
<organism evidence="2 3">
    <name type="scientific">Micromonospora sicca</name>
    <dbReference type="NCBI Taxonomy" id="2202420"/>
    <lineage>
        <taxon>Bacteria</taxon>
        <taxon>Bacillati</taxon>
        <taxon>Actinomycetota</taxon>
        <taxon>Actinomycetes</taxon>
        <taxon>Micromonosporales</taxon>
        <taxon>Micromonosporaceae</taxon>
        <taxon>Micromonospora</taxon>
    </lineage>
</organism>
<sequence>MEKPRIVTAEECQRERDELLKAEKEATRALDALAARRRRLPMVKFDHGYAFESPTGRKRLLDLFEGRRQLGEAVGRREDDDRPLPLMISSG</sequence>
<keyword evidence="3" id="KW-1185">Reference proteome</keyword>
<reference evidence="2 3" key="1">
    <citation type="submission" date="2023-12" db="EMBL/GenBank/DDBJ databases">
        <title>Micromonospora sp. nov., isolated from Atacama Desert.</title>
        <authorList>
            <person name="Carro L."/>
            <person name="Golinska P."/>
            <person name="Klenk H.-P."/>
            <person name="Goodfellow M."/>
        </authorList>
    </citation>
    <scope>NUCLEOTIDE SEQUENCE [LARGE SCALE GENOMIC DNA]</scope>
    <source>
        <strain evidence="2 3">4G53</strain>
    </source>
</reference>
<dbReference type="InterPro" id="IPR010296">
    <property type="entry name" value="DUF899_thioredox"/>
</dbReference>
<gene>
    <name evidence="2" type="ORF">U2F25_01750</name>
</gene>